<dbReference type="Proteomes" id="UP001164929">
    <property type="component" value="Chromosome 15"/>
</dbReference>
<reference evidence="1" key="1">
    <citation type="journal article" date="2023" name="Mol. Ecol. Resour.">
        <title>Chromosome-level genome assembly of a triploid poplar Populus alba 'Berolinensis'.</title>
        <authorList>
            <person name="Chen S."/>
            <person name="Yu Y."/>
            <person name="Wang X."/>
            <person name="Wang S."/>
            <person name="Zhang T."/>
            <person name="Zhou Y."/>
            <person name="He R."/>
            <person name="Meng N."/>
            <person name="Wang Y."/>
            <person name="Liu W."/>
            <person name="Liu Z."/>
            <person name="Liu J."/>
            <person name="Guo Q."/>
            <person name="Huang H."/>
            <person name="Sederoff R.R."/>
            <person name="Wang G."/>
            <person name="Qu G."/>
            <person name="Chen S."/>
        </authorList>
    </citation>
    <scope>NUCLEOTIDE SEQUENCE</scope>
    <source>
        <strain evidence="1">SC-2020</strain>
    </source>
</reference>
<proteinExistence type="predicted"/>
<comment type="caution">
    <text evidence="1">The sequence shown here is derived from an EMBL/GenBank/DDBJ whole genome shotgun (WGS) entry which is preliminary data.</text>
</comment>
<accession>A0AAD6LPQ7</accession>
<evidence type="ECO:0000313" key="2">
    <source>
        <dbReference type="Proteomes" id="UP001164929"/>
    </source>
</evidence>
<keyword evidence="2" id="KW-1185">Reference proteome</keyword>
<protein>
    <submittedName>
        <fullName evidence="1">Uncharacterized protein</fullName>
    </submittedName>
</protein>
<evidence type="ECO:0000313" key="1">
    <source>
        <dbReference type="EMBL" id="KAJ6970995.1"/>
    </source>
</evidence>
<dbReference type="AlphaFoldDB" id="A0AAD6LPQ7"/>
<sequence length="47" mass="5296">MKNWICRLQLATLLGFAAAQLNFLVAALQGSAGFSNCWLYKPFRRCC</sequence>
<dbReference type="EMBL" id="JAQIZT010000015">
    <property type="protein sequence ID" value="KAJ6970995.1"/>
    <property type="molecule type" value="Genomic_DNA"/>
</dbReference>
<gene>
    <name evidence="1" type="ORF">NC653_035306</name>
</gene>
<name>A0AAD6LPQ7_9ROSI</name>
<organism evidence="1 2">
    <name type="scientific">Populus alba x Populus x berolinensis</name>
    <dbReference type="NCBI Taxonomy" id="444605"/>
    <lineage>
        <taxon>Eukaryota</taxon>
        <taxon>Viridiplantae</taxon>
        <taxon>Streptophyta</taxon>
        <taxon>Embryophyta</taxon>
        <taxon>Tracheophyta</taxon>
        <taxon>Spermatophyta</taxon>
        <taxon>Magnoliopsida</taxon>
        <taxon>eudicotyledons</taxon>
        <taxon>Gunneridae</taxon>
        <taxon>Pentapetalae</taxon>
        <taxon>rosids</taxon>
        <taxon>fabids</taxon>
        <taxon>Malpighiales</taxon>
        <taxon>Salicaceae</taxon>
        <taxon>Saliceae</taxon>
        <taxon>Populus</taxon>
    </lineage>
</organism>